<dbReference type="GO" id="GO:0004674">
    <property type="term" value="F:protein serine/threonine kinase activity"/>
    <property type="evidence" value="ECO:0007669"/>
    <property type="project" value="UniProtKB-KW"/>
</dbReference>
<keyword evidence="4" id="KW-0067">ATP-binding</keyword>
<evidence type="ECO:0000313" key="7">
    <source>
        <dbReference type="Proteomes" id="UP000198583"/>
    </source>
</evidence>
<dbReference type="PANTHER" id="PTHR43289:SF34">
    <property type="entry name" value="SERINE_THREONINE-PROTEIN KINASE YBDM-RELATED"/>
    <property type="match status" value="1"/>
</dbReference>
<dbReference type="InterPro" id="IPR011009">
    <property type="entry name" value="Kinase-like_dom_sf"/>
</dbReference>
<keyword evidence="3 6" id="KW-0418">Kinase</keyword>
<dbReference type="PANTHER" id="PTHR43289">
    <property type="entry name" value="MITOGEN-ACTIVATED PROTEIN KINASE KINASE KINASE 20-RELATED"/>
    <property type="match status" value="1"/>
</dbReference>
<evidence type="ECO:0000259" key="5">
    <source>
        <dbReference type="PROSITE" id="PS50011"/>
    </source>
</evidence>
<dbReference type="Gene3D" id="3.30.200.20">
    <property type="entry name" value="Phosphorylase Kinase, domain 1"/>
    <property type="match status" value="1"/>
</dbReference>
<dbReference type="RefSeq" id="WP_093599024.1">
    <property type="nucleotide sequence ID" value="NZ_FOYL01000006.1"/>
</dbReference>
<dbReference type="AlphaFoldDB" id="A0A1I6EYW7"/>
<proteinExistence type="predicted"/>
<gene>
    <name evidence="6" type="ORF">SAMN04488564_106406</name>
</gene>
<protein>
    <submittedName>
        <fullName evidence="6">Serine/threonine protein kinase</fullName>
    </submittedName>
</protein>
<name>A0A1I6EYW7_9PSEU</name>
<evidence type="ECO:0000313" key="6">
    <source>
        <dbReference type="EMBL" id="SFR22899.1"/>
    </source>
</evidence>
<organism evidence="6 7">
    <name type="scientific">Lentzea waywayandensis</name>
    <dbReference type="NCBI Taxonomy" id="84724"/>
    <lineage>
        <taxon>Bacteria</taxon>
        <taxon>Bacillati</taxon>
        <taxon>Actinomycetota</taxon>
        <taxon>Actinomycetes</taxon>
        <taxon>Pseudonocardiales</taxon>
        <taxon>Pseudonocardiaceae</taxon>
        <taxon>Lentzea</taxon>
    </lineage>
</organism>
<dbReference type="EMBL" id="FOYL01000006">
    <property type="protein sequence ID" value="SFR22899.1"/>
    <property type="molecule type" value="Genomic_DNA"/>
</dbReference>
<dbReference type="InterPro" id="IPR000719">
    <property type="entry name" value="Prot_kinase_dom"/>
</dbReference>
<dbReference type="STRING" id="84724.SAMN04488564_106406"/>
<accession>A0A1I6EYW7</accession>
<dbReference type="Proteomes" id="UP000198583">
    <property type="component" value="Unassembled WGS sequence"/>
</dbReference>
<reference evidence="7" key="1">
    <citation type="submission" date="2016-10" db="EMBL/GenBank/DDBJ databases">
        <authorList>
            <person name="Varghese N."/>
            <person name="Submissions S."/>
        </authorList>
    </citation>
    <scope>NUCLEOTIDE SEQUENCE [LARGE SCALE GENOMIC DNA]</scope>
    <source>
        <strain evidence="7">DSM 44232</strain>
    </source>
</reference>
<keyword evidence="6" id="KW-0723">Serine/threonine-protein kinase</keyword>
<keyword evidence="1" id="KW-0808">Transferase</keyword>
<feature type="domain" description="Protein kinase" evidence="5">
    <location>
        <begin position="17"/>
        <end position="286"/>
    </location>
</feature>
<dbReference type="SMART" id="SM00220">
    <property type="entry name" value="S_TKc"/>
    <property type="match status" value="1"/>
</dbReference>
<keyword evidence="7" id="KW-1185">Reference proteome</keyword>
<evidence type="ECO:0000256" key="1">
    <source>
        <dbReference type="ARBA" id="ARBA00022679"/>
    </source>
</evidence>
<dbReference type="PROSITE" id="PS50011">
    <property type="entry name" value="PROTEIN_KINASE_DOM"/>
    <property type="match status" value="1"/>
</dbReference>
<evidence type="ECO:0000256" key="4">
    <source>
        <dbReference type="ARBA" id="ARBA00022840"/>
    </source>
</evidence>
<sequence length="597" mass="63406">MTTVGMRVGPAGAPDHYELCERVTEGGEGEIWLATTARVNEIDRRWAVKVLHSRHLEQNQHETPDQALARWYRKAEEAREETSQLAVPGVAGASTVFIGAEPHEPGRAGDRHTLYVVSRWIDGDDLTRWVRKAKPSFADVCVVAGKLAGIIDSISTGPLAVHHRDISPANVMVDEKGEVHLIDFTSVVPARSGPTTTVRTYGYTAPEGGNKGTAEADRYSFGAVIHFLLLGLPPRESHAAVTCRSALRRANFPAEVADHVAELLVEDAKRRPKSLRDWAARLRAMIDAVDAMPARSLVVDLDLALDVTGTPTIAAIGDSVLSRARLAVGSTGKLVPDAAAPSFPQYVRVGVDGAGEVVQFVIDSARAMWIGRSGQWRQAGEAVPAGGIAVLRRSDGSVTAFVVDPFGLLTAVTAEVGGGVHRADQHLHVQRVLASTVDADGRPATAVVMPDGELAVACEDRRDRLGVTGVAAAGLCLNTYGELQCRCVLGGGRQIAVFEQQYGEWARTSVANAPGRAADIACVGQRDGVTVAVAGDDGLWVGEDGASWQRLSDEPAHRVALGIGAAWRLRLAAVVAGRGVVASEGFDGKWPPGLRKL</sequence>
<evidence type="ECO:0000256" key="2">
    <source>
        <dbReference type="ARBA" id="ARBA00022741"/>
    </source>
</evidence>
<dbReference type="SUPFAM" id="SSF56112">
    <property type="entry name" value="Protein kinase-like (PK-like)"/>
    <property type="match status" value="1"/>
</dbReference>
<dbReference type="GO" id="GO:0005524">
    <property type="term" value="F:ATP binding"/>
    <property type="evidence" value="ECO:0007669"/>
    <property type="project" value="UniProtKB-KW"/>
</dbReference>
<keyword evidence="2" id="KW-0547">Nucleotide-binding</keyword>
<dbReference type="Pfam" id="PF00069">
    <property type="entry name" value="Pkinase"/>
    <property type="match status" value="1"/>
</dbReference>
<dbReference type="Gene3D" id="1.10.510.10">
    <property type="entry name" value="Transferase(Phosphotransferase) domain 1"/>
    <property type="match status" value="1"/>
</dbReference>
<dbReference type="OrthoDB" id="21342at2"/>
<evidence type="ECO:0000256" key="3">
    <source>
        <dbReference type="ARBA" id="ARBA00022777"/>
    </source>
</evidence>